<dbReference type="GO" id="GO:0008168">
    <property type="term" value="F:methyltransferase activity"/>
    <property type="evidence" value="ECO:0007669"/>
    <property type="project" value="UniProtKB-KW"/>
</dbReference>
<evidence type="ECO:0000313" key="1">
    <source>
        <dbReference type="EMBL" id="CDW42468.1"/>
    </source>
</evidence>
<dbReference type="Gene3D" id="3.30.420.10">
    <property type="entry name" value="Ribonuclease H-like superfamily/Ribonuclease H"/>
    <property type="match status" value="1"/>
</dbReference>
<dbReference type="PANTHER" id="PTHR46060:SF1">
    <property type="entry name" value="MARINER MOS1 TRANSPOSASE-LIKE PROTEIN"/>
    <property type="match status" value="1"/>
</dbReference>
<dbReference type="OrthoDB" id="6377111at2759"/>
<dbReference type="Pfam" id="PF01359">
    <property type="entry name" value="Transposase_1"/>
    <property type="match status" value="1"/>
</dbReference>
<accession>A0A0K2UW34</accession>
<reference evidence="1" key="1">
    <citation type="submission" date="2014-05" db="EMBL/GenBank/DDBJ databases">
        <authorList>
            <person name="Chronopoulou M."/>
        </authorList>
    </citation>
    <scope>NUCLEOTIDE SEQUENCE</scope>
    <source>
        <tissue evidence="1">Whole organism</tissue>
    </source>
</reference>
<dbReference type="InterPro" id="IPR052709">
    <property type="entry name" value="Transposase-MT_Hybrid"/>
</dbReference>
<dbReference type="InterPro" id="IPR001888">
    <property type="entry name" value="Transposase_1"/>
</dbReference>
<dbReference type="PANTHER" id="PTHR46060">
    <property type="entry name" value="MARINER MOS1 TRANSPOSASE-LIKE PROTEIN"/>
    <property type="match status" value="1"/>
</dbReference>
<dbReference type="InterPro" id="IPR036397">
    <property type="entry name" value="RNaseH_sf"/>
</dbReference>
<protein>
    <submittedName>
        <fullName evidence="1">Histonelysine Nmethyltransferase SETMARlike [Hydra vulgaris]</fullName>
    </submittedName>
</protein>
<proteinExistence type="predicted"/>
<keyword evidence="1" id="KW-0489">Methyltransferase</keyword>
<sequence length="64" mass="7717">MIKSNKPEFLRRFVTMDETWLHHFTPKSNRRSFEWTAHDEPAPKREKMQQSAGKVMVSVFWDAH</sequence>
<dbReference type="EMBL" id="HACA01025107">
    <property type="protein sequence ID" value="CDW42468.1"/>
    <property type="molecule type" value="Transcribed_RNA"/>
</dbReference>
<keyword evidence="1" id="KW-0808">Transferase</keyword>
<dbReference type="GO" id="GO:0003676">
    <property type="term" value="F:nucleic acid binding"/>
    <property type="evidence" value="ECO:0007669"/>
    <property type="project" value="InterPro"/>
</dbReference>
<organism evidence="1">
    <name type="scientific">Lepeophtheirus salmonis</name>
    <name type="common">Salmon louse</name>
    <name type="synonym">Caligus salmonis</name>
    <dbReference type="NCBI Taxonomy" id="72036"/>
    <lineage>
        <taxon>Eukaryota</taxon>
        <taxon>Metazoa</taxon>
        <taxon>Ecdysozoa</taxon>
        <taxon>Arthropoda</taxon>
        <taxon>Crustacea</taxon>
        <taxon>Multicrustacea</taxon>
        <taxon>Hexanauplia</taxon>
        <taxon>Copepoda</taxon>
        <taxon>Siphonostomatoida</taxon>
        <taxon>Caligidae</taxon>
        <taxon>Lepeophtheirus</taxon>
    </lineage>
</organism>
<dbReference type="GO" id="GO:0032259">
    <property type="term" value="P:methylation"/>
    <property type="evidence" value="ECO:0007669"/>
    <property type="project" value="UniProtKB-KW"/>
</dbReference>
<name>A0A0K2UW34_LEPSM</name>
<dbReference type="AlphaFoldDB" id="A0A0K2UW34"/>